<dbReference type="Gene3D" id="1.10.645.10">
    <property type="entry name" value="Cytochrome-c3 Hydrogenase, chain B"/>
    <property type="match status" value="1"/>
</dbReference>
<accession>A0A1G2FQP8</accession>
<feature type="binding site" evidence="1">
    <location>
        <position position="194"/>
    </location>
    <ligand>
        <name>Mg(2+)</name>
        <dbReference type="ChEBI" id="CHEBI:18420"/>
    </ligand>
</feature>
<sequence>MKIIREHQLQNSAIKGALYHGKPYMVGALSRINNNHNQLNPEAKKALKRAEIHIPAFNPFYNILSQAIELVHCAEEAQKILGVILQKELKSEIRAERDELVKTKLKAIKDSAKGIEAIEAPRGTLYYFYEINNDGKVVNCNIITPTSQNLARLEKDLEEYLLKLADKKISKKEMEDKIKMLVRAYDPCLTCATH</sequence>
<dbReference type="PANTHER" id="PTHR43600">
    <property type="entry name" value="COENZYME F420 HYDROGENASE, SUBUNIT ALPHA"/>
    <property type="match status" value="1"/>
</dbReference>
<feature type="binding site" evidence="1">
    <location>
        <position position="191"/>
    </location>
    <ligand>
        <name>Fe cation</name>
        <dbReference type="ChEBI" id="CHEBI:24875"/>
    </ligand>
</feature>
<dbReference type="Proteomes" id="UP000177126">
    <property type="component" value="Unassembled WGS sequence"/>
</dbReference>
<comment type="cofactor">
    <cofactor evidence="1">
        <name>Ni(2+)</name>
        <dbReference type="ChEBI" id="CHEBI:49786"/>
    </cofactor>
</comment>
<dbReference type="InterPro" id="IPR001501">
    <property type="entry name" value="Ni-dep_hyd_lsu"/>
</dbReference>
<proteinExistence type="predicted"/>
<dbReference type="InterPro" id="IPR029014">
    <property type="entry name" value="NiFe-Hase_large"/>
</dbReference>
<comment type="cofactor">
    <cofactor evidence="1">
        <name>Fe cation</name>
        <dbReference type="ChEBI" id="CHEBI:24875"/>
    </cofactor>
</comment>
<dbReference type="Pfam" id="PF00374">
    <property type="entry name" value="NiFeSe_Hases"/>
    <property type="match status" value="1"/>
</dbReference>
<keyword evidence="1" id="KW-0460">Magnesium</keyword>
<dbReference type="SUPFAM" id="SSF56762">
    <property type="entry name" value="HydB/Nqo4-like"/>
    <property type="match status" value="1"/>
</dbReference>
<gene>
    <name evidence="3" type="ORF">A3B04_00195</name>
</gene>
<evidence type="ECO:0008006" key="5">
    <source>
        <dbReference type="Google" id="ProtNLM"/>
    </source>
</evidence>
<feature type="coiled-coil region" evidence="2">
    <location>
        <begin position="150"/>
        <end position="177"/>
    </location>
</feature>
<organism evidence="3 4">
    <name type="scientific">Candidatus Portnoybacteria bacterium RIFCSPLOWO2_02_FULL_39_11</name>
    <dbReference type="NCBI Taxonomy" id="1802001"/>
    <lineage>
        <taxon>Bacteria</taxon>
        <taxon>Candidatus Portnoyibacteriota</taxon>
    </lineage>
</organism>
<dbReference type="GO" id="GO:0016151">
    <property type="term" value="F:nickel cation binding"/>
    <property type="evidence" value="ECO:0007669"/>
    <property type="project" value="InterPro"/>
</dbReference>
<keyword evidence="1" id="KW-0533">Nickel</keyword>
<reference evidence="3 4" key="1">
    <citation type="journal article" date="2016" name="Nat. Commun.">
        <title>Thousands of microbial genomes shed light on interconnected biogeochemical processes in an aquifer system.</title>
        <authorList>
            <person name="Anantharaman K."/>
            <person name="Brown C.T."/>
            <person name="Hug L.A."/>
            <person name="Sharon I."/>
            <person name="Castelle C.J."/>
            <person name="Probst A.J."/>
            <person name="Thomas B.C."/>
            <person name="Singh A."/>
            <person name="Wilkins M.J."/>
            <person name="Karaoz U."/>
            <person name="Brodie E.L."/>
            <person name="Williams K.H."/>
            <person name="Hubbard S.S."/>
            <person name="Banfield J.F."/>
        </authorList>
    </citation>
    <scope>NUCLEOTIDE SEQUENCE [LARGE SCALE GENOMIC DNA]</scope>
</reference>
<keyword evidence="2" id="KW-0175">Coiled coil</keyword>
<evidence type="ECO:0000313" key="4">
    <source>
        <dbReference type="Proteomes" id="UP000177126"/>
    </source>
</evidence>
<keyword evidence="1" id="KW-0408">Iron</keyword>
<feature type="binding site" evidence="1">
    <location>
        <position position="142"/>
    </location>
    <ligand>
        <name>Mg(2+)</name>
        <dbReference type="ChEBI" id="CHEBI:18420"/>
    </ligand>
</feature>
<dbReference type="AlphaFoldDB" id="A0A1G2FQP8"/>
<keyword evidence="1" id="KW-0479">Metal-binding</keyword>
<name>A0A1G2FQP8_9BACT</name>
<dbReference type="PANTHER" id="PTHR43600:SF4">
    <property type="entry name" value="CYTOSOLIC NIFE-HYDROGENASE, ALPHA SUBUNIT"/>
    <property type="match status" value="1"/>
</dbReference>
<dbReference type="EMBL" id="MHNF01000040">
    <property type="protein sequence ID" value="OGZ40127.1"/>
    <property type="molecule type" value="Genomic_DNA"/>
</dbReference>
<evidence type="ECO:0000313" key="3">
    <source>
        <dbReference type="EMBL" id="OGZ40127.1"/>
    </source>
</evidence>
<protein>
    <recommendedName>
        <fullName evidence="5">Hydrogenase/sulfur reductase subunit alpha</fullName>
    </recommendedName>
</protein>
<feature type="binding site" evidence="1">
    <location>
        <position position="188"/>
    </location>
    <ligand>
        <name>Ni(2+)</name>
        <dbReference type="ChEBI" id="CHEBI:49786"/>
    </ligand>
</feature>
<evidence type="ECO:0000256" key="1">
    <source>
        <dbReference type="PIRSR" id="PIRSR601501-1"/>
    </source>
</evidence>
<comment type="caution">
    <text evidence="3">The sequence shown here is derived from an EMBL/GenBank/DDBJ whole genome shotgun (WGS) entry which is preliminary data.</text>
</comment>
<evidence type="ECO:0000256" key="2">
    <source>
        <dbReference type="SAM" id="Coils"/>
    </source>
</evidence>